<feature type="region of interest" description="Disordered" evidence="1">
    <location>
        <begin position="536"/>
        <end position="563"/>
    </location>
</feature>
<feature type="region of interest" description="Disordered" evidence="1">
    <location>
        <begin position="159"/>
        <end position="184"/>
    </location>
</feature>
<feature type="region of interest" description="Disordered" evidence="1">
    <location>
        <begin position="618"/>
        <end position="656"/>
    </location>
</feature>
<feature type="compositionally biased region" description="Low complexity" evidence="1">
    <location>
        <begin position="161"/>
        <end position="184"/>
    </location>
</feature>
<evidence type="ECO:0000313" key="2">
    <source>
        <dbReference type="EMBL" id="CAK0877116.1"/>
    </source>
</evidence>
<feature type="compositionally biased region" description="Polar residues" evidence="1">
    <location>
        <begin position="50"/>
        <end position="64"/>
    </location>
</feature>
<evidence type="ECO:0000313" key="3">
    <source>
        <dbReference type="Proteomes" id="UP001189429"/>
    </source>
</evidence>
<dbReference type="EMBL" id="CAUYUJ010017704">
    <property type="protein sequence ID" value="CAK0877116.1"/>
    <property type="molecule type" value="Genomic_DNA"/>
</dbReference>
<reference evidence="2" key="1">
    <citation type="submission" date="2023-10" db="EMBL/GenBank/DDBJ databases">
        <authorList>
            <person name="Chen Y."/>
            <person name="Shah S."/>
            <person name="Dougan E. K."/>
            <person name="Thang M."/>
            <person name="Chan C."/>
        </authorList>
    </citation>
    <scope>NUCLEOTIDE SEQUENCE [LARGE SCALE GENOMIC DNA]</scope>
</reference>
<feature type="region of interest" description="Disordered" evidence="1">
    <location>
        <begin position="15"/>
        <end position="67"/>
    </location>
</feature>
<protein>
    <submittedName>
        <fullName evidence="2">Uncharacterized protein</fullName>
    </submittedName>
</protein>
<feature type="region of interest" description="Disordered" evidence="1">
    <location>
        <begin position="901"/>
        <end position="995"/>
    </location>
</feature>
<feature type="compositionally biased region" description="Low complexity" evidence="1">
    <location>
        <begin position="626"/>
        <end position="656"/>
    </location>
</feature>
<feature type="region of interest" description="Disordered" evidence="1">
    <location>
        <begin position="1019"/>
        <end position="1052"/>
    </location>
</feature>
<organism evidence="2 3">
    <name type="scientific">Prorocentrum cordatum</name>
    <dbReference type="NCBI Taxonomy" id="2364126"/>
    <lineage>
        <taxon>Eukaryota</taxon>
        <taxon>Sar</taxon>
        <taxon>Alveolata</taxon>
        <taxon>Dinophyceae</taxon>
        <taxon>Prorocentrales</taxon>
        <taxon>Prorocentraceae</taxon>
        <taxon>Prorocentrum</taxon>
    </lineage>
</organism>
<keyword evidence="3" id="KW-1185">Reference proteome</keyword>
<dbReference type="Proteomes" id="UP001189429">
    <property type="component" value="Unassembled WGS sequence"/>
</dbReference>
<gene>
    <name evidence="2" type="ORF">PCOR1329_LOCUS61261</name>
</gene>
<feature type="compositionally biased region" description="Low complexity" evidence="1">
    <location>
        <begin position="972"/>
        <end position="995"/>
    </location>
</feature>
<sequence length="1052" mass="112843">MEAAAFAAMWRQPPVGYKQQHPGGGSFGIPRQQGGLPWPSKSAGGDPCSGASTYSVSDASSEAGTSAGRPARALLQGGAPLPGFAAPPPYFAADATWPAPPAAAAQGAGLPVQLRFCPSCGERSSSLVAECKARFCGFCGYDLVPHMAALLRERAAPPPQATAACGAGQPPPSAGGRPAAAPEEQGAPHLVSHLRRLRLVEAKAADVEGARGMLCRPSALRLPRTEGSASPGVERAPRACGSRRLRTSAVPGQCHSGAAEWCVRAAAVRKRADKLAAEIKLLKGRDDMDGIYKGVIDSFQKELDELRKKLHDAKPADAKLQIARLVFVKGHVEEPHAAQQRARTASQFVDLVLELIGEIVLYLKRVGLLAVEDLGSDQHFIKDANYSNAFLQVGQDGLLDMQDWHFFEAYWQRLRELTIDDLAELAEQVAADGSQYLTELRRKLGFEVNGSKSTIVITSAHAGKWIADRVYTHTAQRLQEVGEGELFAVEVMLQHAVPPFTVYSDYQDLLDGWSCCIAAFWLARPVDILRCTDGKSADPSPFHSPRRTQMGTERQFGPDVEPYGPGGRTLTGALLEGYAAADQEITMVPLTLLAWQLAAAPALPPELSLSLPNPRLLPPCAPPPGARALPARRGPAAAGPREQSRQGQPGQLTPQLPREEVLDPAPAGAGLALAVGLLSGRVEAIGRRLEADAARAAARDQSVLGALRALPYTAPPAPAGGPAAWAEGFDEACGSEAQLLQMLGRLNAHFEQLQEHQSRRADDQARLLEEKVSKTEVLRELLSAVRALSSPLSRPLSAGSAVQRRPRYRAYMGSNGQVCEFPEVAIATKLYQVSNVDTAALSFEVDFVVRLEWRDDNLEGIPCEEFKSLDWAQYFNPHLEIDNDKDNCSWIEGMDTIPRRRRRLLSQDTTEEMRASAPRTPPRPPRGSWAPTSSGRTRTPRLPGAVAAQDDAVPRPARHRRGGPAVLPLRHPSAADQAAGGPQPQHGAGDAGGDAAAEGLGGVAARTTAGCRRIQTTFRWSPGCGARGTTPSRPPADRCWRVPDSWNHRLPS</sequence>
<evidence type="ECO:0000256" key="1">
    <source>
        <dbReference type="SAM" id="MobiDB-lite"/>
    </source>
</evidence>
<name>A0ABN9VXL8_9DINO</name>
<proteinExistence type="predicted"/>
<comment type="caution">
    <text evidence="2">The sequence shown here is derived from an EMBL/GenBank/DDBJ whole genome shotgun (WGS) entry which is preliminary data.</text>
</comment>
<accession>A0ABN9VXL8</accession>